<gene>
    <name evidence="1" type="ORF">LTS18_006881</name>
</gene>
<sequence>MLLSTVFTLLQLIVVALAAPLPAAAPTEPNYEFSIATVDKLRAEGVSERDILTRLHSQHPSPSLAYGSLEVRSTGSLDQDLAAREPDDQNDAQTKAKLLKFVHDFLAAGQRTPSKRDVRGRQQMEVNAYEGKEDEVRRPVWRWAVGGKDA</sequence>
<evidence type="ECO:0000313" key="1">
    <source>
        <dbReference type="EMBL" id="KAK3061161.1"/>
    </source>
</evidence>
<reference evidence="1" key="1">
    <citation type="submission" date="2024-09" db="EMBL/GenBank/DDBJ databases">
        <title>Black Yeasts Isolated from many extreme environments.</title>
        <authorList>
            <person name="Coleine C."/>
            <person name="Stajich J.E."/>
            <person name="Selbmann L."/>
        </authorList>
    </citation>
    <scope>NUCLEOTIDE SEQUENCE</scope>
    <source>
        <strain evidence="1">CCFEE 5737</strain>
    </source>
</reference>
<organism evidence="1 2">
    <name type="scientific">Coniosporium uncinatum</name>
    <dbReference type="NCBI Taxonomy" id="93489"/>
    <lineage>
        <taxon>Eukaryota</taxon>
        <taxon>Fungi</taxon>
        <taxon>Dikarya</taxon>
        <taxon>Ascomycota</taxon>
        <taxon>Pezizomycotina</taxon>
        <taxon>Dothideomycetes</taxon>
        <taxon>Dothideomycetes incertae sedis</taxon>
        <taxon>Coniosporium</taxon>
    </lineage>
</organism>
<protein>
    <submittedName>
        <fullName evidence="1">Uncharacterized protein</fullName>
    </submittedName>
</protein>
<comment type="caution">
    <text evidence="1">The sequence shown here is derived from an EMBL/GenBank/DDBJ whole genome shotgun (WGS) entry which is preliminary data.</text>
</comment>
<accession>A0ACC3D367</accession>
<name>A0ACC3D367_9PEZI</name>
<keyword evidence="2" id="KW-1185">Reference proteome</keyword>
<proteinExistence type="predicted"/>
<dbReference type="EMBL" id="JAWDJW010008026">
    <property type="protein sequence ID" value="KAK3061161.1"/>
    <property type="molecule type" value="Genomic_DNA"/>
</dbReference>
<dbReference type="Proteomes" id="UP001186974">
    <property type="component" value="Unassembled WGS sequence"/>
</dbReference>
<evidence type="ECO:0000313" key="2">
    <source>
        <dbReference type="Proteomes" id="UP001186974"/>
    </source>
</evidence>